<sequence length="320" mass="36489">MNFENHSLRIGPTGAKKELFFMPGRGGKLRKGKREELPEYFAKLGLNAYEFPAGRMSHLNDGPAYQKLRENSTIYDVAISLHAPYYISLTSDNEETFKASIERIAHAYAWATYLNAHRIVLHPGTFGDLARKLSPNQLIKGEFHPQSQKKIHKIIQGISAGIERSGDLYPNLKEKFRKICICPETMGKHGQIGPTPMIIQICKDIGVDKVRPCIDFGHLYARNVGKLQGRKLYETVFQKIEEELGSHVLQHLHIHYSKIEYTQKGEKKHVGNTDSLWGPEIKPLLEIIQEQSLTPTIINESPELEPDAVQIMKEWKNLRK</sequence>
<accession>A0ABY6HNR0</accession>
<name>A0ABY6HNR0_9ARCH</name>
<dbReference type="InterPro" id="IPR013022">
    <property type="entry name" value="Xyl_isomerase-like_TIM-brl"/>
</dbReference>
<dbReference type="PANTHER" id="PTHR21445">
    <property type="entry name" value="ENDONUCLEASE IV ENDODEOXYRIBONUCLEASE IV"/>
    <property type="match status" value="1"/>
</dbReference>
<organism evidence="2 3">
    <name type="scientific">Candidatus Lokiarchaeum ossiferum</name>
    <dbReference type="NCBI Taxonomy" id="2951803"/>
    <lineage>
        <taxon>Archaea</taxon>
        <taxon>Promethearchaeati</taxon>
        <taxon>Promethearchaeota</taxon>
        <taxon>Promethearchaeia</taxon>
        <taxon>Promethearchaeales</taxon>
        <taxon>Promethearchaeaceae</taxon>
        <taxon>Candidatus Lokiarchaeum</taxon>
    </lineage>
</organism>
<feature type="domain" description="Xylose isomerase-like TIM barrel" evidence="1">
    <location>
        <begin position="41"/>
        <end position="270"/>
    </location>
</feature>
<reference evidence="2" key="1">
    <citation type="submission" date="2022-09" db="EMBL/GenBank/DDBJ databases">
        <title>Actin cytoskeleton and complex cell architecture in an #Asgard archaeon.</title>
        <authorList>
            <person name="Ponce Toledo R.I."/>
            <person name="Schleper C."/>
            <person name="Rodrigues Oliveira T."/>
            <person name="Wollweber F."/>
            <person name="Xu J."/>
            <person name="Rittmann S."/>
            <person name="Klingl A."/>
            <person name="Pilhofer M."/>
        </authorList>
    </citation>
    <scope>NUCLEOTIDE SEQUENCE</scope>
    <source>
        <strain evidence="2">B-35</strain>
    </source>
</reference>
<dbReference type="InterPro" id="IPR036237">
    <property type="entry name" value="Xyl_isomerase-like_sf"/>
</dbReference>
<proteinExistence type="predicted"/>
<dbReference type="EMBL" id="CP104013">
    <property type="protein sequence ID" value="UYP45145.1"/>
    <property type="molecule type" value="Genomic_DNA"/>
</dbReference>
<keyword evidence="3" id="KW-1185">Reference proteome</keyword>
<dbReference type="Pfam" id="PF01261">
    <property type="entry name" value="AP_endonuc_2"/>
    <property type="match status" value="1"/>
</dbReference>
<evidence type="ECO:0000313" key="2">
    <source>
        <dbReference type="EMBL" id="UYP45145.1"/>
    </source>
</evidence>
<dbReference type="Proteomes" id="UP001208689">
    <property type="component" value="Chromosome"/>
</dbReference>
<gene>
    <name evidence="2" type="ORF">NEF87_001430</name>
</gene>
<evidence type="ECO:0000313" key="3">
    <source>
        <dbReference type="Proteomes" id="UP001208689"/>
    </source>
</evidence>
<dbReference type="SUPFAM" id="SSF51658">
    <property type="entry name" value="Xylose isomerase-like"/>
    <property type="match status" value="1"/>
</dbReference>
<dbReference type="Gene3D" id="3.20.20.150">
    <property type="entry name" value="Divalent-metal-dependent TIM barrel enzymes"/>
    <property type="match status" value="1"/>
</dbReference>
<protein>
    <submittedName>
        <fullName evidence="2">Endonuclease 4</fullName>
        <ecNumber evidence="2">3.1.21.2</ecNumber>
    </submittedName>
</protein>
<dbReference type="GO" id="GO:0008833">
    <property type="term" value="F:deoxyribonuclease IV (phage-T4-induced) activity"/>
    <property type="evidence" value="ECO:0007669"/>
    <property type="project" value="UniProtKB-EC"/>
</dbReference>
<keyword evidence="2" id="KW-0378">Hydrolase</keyword>
<keyword evidence="2" id="KW-0540">Nuclease</keyword>
<evidence type="ECO:0000259" key="1">
    <source>
        <dbReference type="Pfam" id="PF01261"/>
    </source>
</evidence>
<dbReference type="PANTHER" id="PTHR21445:SF0">
    <property type="entry name" value="APURINIC-APYRIMIDINIC ENDONUCLEASE"/>
    <property type="match status" value="1"/>
</dbReference>
<dbReference type="SMART" id="SM00518">
    <property type="entry name" value="AP2Ec"/>
    <property type="match status" value="1"/>
</dbReference>
<keyword evidence="2" id="KW-0255">Endonuclease</keyword>
<dbReference type="InterPro" id="IPR001719">
    <property type="entry name" value="AP_endonuc_2"/>
</dbReference>
<dbReference type="EC" id="3.1.21.2" evidence="2"/>